<dbReference type="PANTHER" id="PTHR42849:SF1">
    <property type="entry name" value="N-ACETYLNEURAMINATE LYASE"/>
    <property type="match status" value="1"/>
</dbReference>
<dbReference type="PRINTS" id="PR00146">
    <property type="entry name" value="DHPICSNTHASE"/>
</dbReference>
<gene>
    <name evidence="5" type="ORF">PX52LOC_06844</name>
</gene>
<feature type="active site" description="Proton donor/acceptor" evidence="3">
    <location>
        <position position="136"/>
    </location>
</feature>
<dbReference type="Gene3D" id="3.20.20.70">
    <property type="entry name" value="Aldolase class I"/>
    <property type="match status" value="1"/>
</dbReference>
<dbReference type="GO" id="GO:0005829">
    <property type="term" value="C:cytosol"/>
    <property type="evidence" value="ECO:0007669"/>
    <property type="project" value="TreeGrafter"/>
</dbReference>
<dbReference type="RefSeq" id="WP_149114126.1">
    <property type="nucleotide sequence ID" value="NZ_CP042425.1"/>
</dbReference>
<evidence type="ECO:0000313" key="6">
    <source>
        <dbReference type="Proteomes" id="UP000324974"/>
    </source>
</evidence>
<proteinExistence type="inferred from homology"/>
<name>A0A5C1AMF5_9BACT</name>
<protein>
    <submittedName>
        <fullName evidence="5">Dihydrodipicolinate synthase family protein</fullName>
    </submittedName>
</protein>
<dbReference type="PIRSF" id="PIRSF001365">
    <property type="entry name" value="DHDPS"/>
    <property type="match status" value="1"/>
</dbReference>
<dbReference type="SMART" id="SM01130">
    <property type="entry name" value="DHDPS"/>
    <property type="match status" value="1"/>
</dbReference>
<sequence>MSVHWAGVFPAVTTQFRQDQSLDLAATARHLEAVIASGVSGLVVCGSLGENQTLEADEKRQVVANAIKVAAGRVPIVAGVAETSTRAAVRFAHDCAKLGASGFMVMPPMVYKADAGEAAAYFRAVAAATDLPWMLYNNPIGYTVDVPPEKLTEYADIDTLKAIKESSGDPRRVTEIRLALGDRLAVFAGVDDLILESAILGIDGWVAGSGIAFPAENQRIWNLTREGKWDDARKLYRWAAPLMKLDTHPKFVQYIKLLVQEAGLGAEWVREPRKPLAGAERERVLTVIRRGFETRPVA</sequence>
<dbReference type="Proteomes" id="UP000324974">
    <property type="component" value="Chromosome"/>
</dbReference>
<evidence type="ECO:0000313" key="5">
    <source>
        <dbReference type="EMBL" id="QEL19765.1"/>
    </source>
</evidence>
<dbReference type="SUPFAM" id="SSF51569">
    <property type="entry name" value="Aldolase"/>
    <property type="match status" value="1"/>
</dbReference>
<dbReference type="GO" id="GO:0019262">
    <property type="term" value="P:N-acetylneuraminate catabolic process"/>
    <property type="evidence" value="ECO:0007669"/>
    <property type="project" value="TreeGrafter"/>
</dbReference>
<dbReference type="InterPro" id="IPR002220">
    <property type="entry name" value="DapA-like"/>
</dbReference>
<dbReference type="PANTHER" id="PTHR42849">
    <property type="entry name" value="N-ACETYLNEURAMINATE LYASE"/>
    <property type="match status" value="1"/>
</dbReference>
<dbReference type="KEGG" id="lrs:PX52LOC_06844"/>
<feature type="binding site" evidence="4">
    <location>
        <position position="206"/>
    </location>
    <ligand>
        <name>pyruvate</name>
        <dbReference type="ChEBI" id="CHEBI:15361"/>
    </ligand>
</feature>
<evidence type="ECO:0000256" key="1">
    <source>
        <dbReference type="ARBA" id="ARBA00023239"/>
    </source>
</evidence>
<organism evidence="5 6">
    <name type="scientific">Limnoglobus roseus</name>
    <dbReference type="NCBI Taxonomy" id="2598579"/>
    <lineage>
        <taxon>Bacteria</taxon>
        <taxon>Pseudomonadati</taxon>
        <taxon>Planctomycetota</taxon>
        <taxon>Planctomycetia</taxon>
        <taxon>Gemmatales</taxon>
        <taxon>Gemmataceae</taxon>
        <taxon>Limnoglobus</taxon>
    </lineage>
</organism>
<reference evidence="6" key="1">
    <citation type="submission" date="2019-08" db="EMBL/GenBank/DDBJ databases">
        <title>Limnoglobus roseus gen. nov., sp. nov., a novel freshwater planctomycete with a giant genome from the family Gemmataceae.</title>
        <authorList>
            <person name="Kulichevskaya I.S."/>
            <person name="Naumoff D.G."/>
            <person name="Miroshnikov K."/>
            <person name="Ivanova A."/>
            <person name="Philippov D.A."/>
            <person name="Hakobyan A."/>
            <person name="Rijpstra I.C."/>
            <person name="Sinninghe Damste J.S."/>
            <person name="Liesack W."/>
            <person name="Dedysh S.N."/>
        </authorList>
    </citation>
    <scope>NUCLEOTIDE SEQUENCE [LARGE SCALE GENOMIC DNA]</scope>
    <source>
        <strain evidence="6">PX52</strain>
    </source>
</reference>
<dbReference type="CDD" id="cd00408">
    <property type="entry name" value="DHDPS-like"/>
    <property type="match status" value="1"/>
</dbReference>
<evidence type="ECO:0000256" key="4">
    <source>
        <dbReference type="PIRSR" id="PIRSR001365-2"/>
    </source>
</evidence>
<dbReference type="InterPro" id="IPR013785">
    <property type="entry name" value="Aldolase_TIM"/>
</dbReference>
<feature type="active site" description="Schiff-base intermediate with substrate" evidence="3">
    <location>
        <position position="164"/>
    </location>
</feature>
<keyword evidence="6" id="KW-1185">Reference proteome</keyword>
<keyword evidence="1 2" id="KW-0456">Lyase</keyword>
<accession>A0A5C1AMF5</accession>
<dbReference type="Pfam" id="PF00701">
    <property type="entry name" value="DHDPS"/>
    <property type="match status" value="1"/>
</dbReference>
<dbReference type="OrthoDB" id="9771791at2"/>
<evidence type="ECO:0000256" key="3">
    <source>
        <dbReference type="PIRSR" id="PIRSR001365-1"/>
    </source>
</evidence>
<comment type="similarity">
    <text evidence="2">Belongs to the DapA family.</text>
</comment>
<dbReference type="EMBL" id="CP042425">
    <property type="protein sequence ID" value="QEL19765.1"/>
    <property type="molecule type" value="Genomic_DNA"/>
</dbReference>
<dbReference type="GO" id="GO:0008747">
    <property type="term" value="F:N-acetylneuraminate lyase activity"/>
    <property type="evidence" value="ECO:0007669"/>
    <property type="project" value="TreeGrafter"/>
</dbReference>
<evidence type="ECO:0000256" key="2">
    <source>
        <dbReference type="PIRNR" id="PIRNR001365"/>
    </source>
</evidence>
<dbReference type="AlphaFoldDB" id="A0A5C1AMF5"/>